<keyword evidence="7" id="KW-1185">Reference proteome</keyword>
<dbReference type="EMBL" id="FNIT01000001">
    <property type="protein sequence ID" value="SDN72043.1"/>
    <property type="molecule type" value="Genomic_DNA"/>
</dbReference>
<reference evidence="6 7" key="1">
    <citation type="submission" date="2016-10" db="EMBL/GenBank/DDBJ databases">
        <authorList>
            <person name="de Groot N.N."/>
        </authorList>
    </citation>
    <scope>NUCLEOTIDE SEQUENCE [LARGE SCALE GENOMIC DNA]</scope>
    <source>
        <strain evidence="7">L7-484,KACC 16230,DSM 25025</strain>
    </source>
</reference>
<dbReference type="InterPro" id="IPR019691">
    <property type="entry name" value="DUF2585"/>
</dbReference>
<evidence type="ECO:0000256" key="2">
    <source>
        <dbReference type="ARBA" id="ARBA00022692"/>
    </source>
</evidence>
<dbReference type="AlphaFoldDB" id="A0A1H0DPT0"/>
<evidence type="ECO:0008006" key="8">
    <source>
        <dbReference type="Google" id="ProtNLM"/>
    </source>
</evidence>
<evidence type="ECO:0000256" key="4">
    <source>
        <dbReference type="ARBA" id="ARBA00023136"/>
    </source>
</evidence>
<keyword evidence="1" id="KW-1003">Cell membrane</keyword>
<keyword evidence="2 5" id="KW-0812">Transmembrane</keyword>
<dbReference type="RefSeq" id="WP_170842461.1">
    <property type="nucleotide sequence ID" value="NZ_FNIT01000001.1"/>
</dbReference>
<protein>
    <recommendedName>
        <fullName evidence="8">DUF2585 family protein</fullName>
    </recommendedName>
</protein>
<keyword evidence="3 5" id="KW-1133">Transmembrane helix</keyword>
<feature type="transmembrane region" description="Helical" evidence="5">
    <location>
        <begin position="95"/>
        <end position="114"/>
    </location>
</feature>
<evidence type="ECO:0000313" key="7">
    <source>
        <dbReference type="Proteomes" id="UP000198793"/>
    </source>
</evidence>
<dbReference type="GO" id="GO:0005886">
    <property type="term" value="C:plasma membrane"/>
    <property type="evidence" value="ECO:0007669"/>
    <property type="project" value="InterPro"/>
</dbReference>
<feature type="transmembrane region" description="Helical" evidence="5">
    <location>
        <begin position="72"/>
        <end position="88"/>
    </location>
</feature>
<feature type="transmembrane region" description="Helical" evidence="5">
    <location>
        <begin position="21"/>
        <end position="39"/>
    </location>
</feature>
<gene>
    <name evidence="6" type="ORF">SAMN05192530_101897</name>
</gene>
<evidence type="ECO:0000313" key="6">
    <source>
        <dbReference type="EMBL" id="SDN72043.1"/>
    </source>
</evidence>
<feature type="transmembrane region" description="Helical" evidence="5">
    <location>
        <begin position="161"/>
        <end position="178"/>
    </location>
</feature>
<evidence type="ECO:0000256" key="1">
    <source>
        <dbReference type="ARBA" id="ARBA00022475"/>
    </source>
</evidence>
<sequence>MTDLAPVLPRFRHRGFLLRRPLVLAAIALLSLLTMLAWLRFMGRPWVCECGTIAIWDGDPHSPGASQQFADWYSFLHVALGMGLYAALSRLRPHWPLSWTLLLAIGSSAIWEMVENTSFVVAMFDGAAGAPSYSGDSVLNAFGDTVFVTLGFVFARAVPRWVSLLALAAIEASIAFAIQDGFILGTLRVFGVSV</sequence>
<evidence type="ECO:0000256" key="3">
    <source>
        <dbReference type="ARBA" id="ARBA00022989"/>
    </source>
</evidence>
<evidence type="ECO:0000256" key="5">
    <source>
        <dbReference type="SAM" id="Phobius"/>
    </source>
</evidence>
<keyword evidence="4 5" id="KW-0472">Membrane</keyword>
<name>A0A1H0DPT0_9HYPH</name>
<organism evidence="6 7">
    <name type="scientific">Aureimonas jatrophae</name>
    <dbReference type="NCBI Taxonomy" id="1166073"/>
    <lineage>
        <taxon>Bacteria</taxon>
        <taxon>Pseudomonadati</taxon>
        <taxon>Pseudomonadota</taxon>
        <taxon>Alphaproteobacteria</taxon>
        <taxon>Hyphomicrobiales</taxon>
        <taxon>Aurantimonadaceae</taxon>
        <taxon>Aureimonas</taxon>
    </lineage>
</organism>
<dbReference type="STRING" id="1166073.SAMN05192530_101897"/>
<dbReference type="Proteomes" id="UP000198793">
    <property type="component" value="Unassembled WGS sequence"/>
</dbReference>
<accession>A0A1H0DPT0</accession>
<proteinExistence type="predicted"/>
<dbReference type="Pfam" id="PF10755">
    <property type="entry name" value="DUF2585"/>
    <property type="match status" value="1"/>
</dbReference>